<dbReference type="RefSeq" id="WP_211121313.1">
    <property type="nucleotide sequence ID" value="NZ_BAAALR010000122.1"/>
</dbReference>
<organism evidence="2 3">
    <name type="scientific">Streptomyces yatensis</name>
    <dbReference type="NCBI Taxonomy" id="155177"/>
    <lineage>
        <taxon>Bacteria</taxon>
        <taxon>Bacillati</taxon>
        <taxon>Actinomycetota</taxon>
        <taxon>Actinomycetes</taxon>
        <taxon>Kitasatosporales</taxon>
        <taxon>Streptomycetaceae</taxon>
        <taxon>Streptomyces</taxon>
        <taxon>Streptomyces violaceusniger group</taxon>
    </lineage>
</organism>
<feature type="region of interest" description="Disordered" evidence="1">
    <location>
        <begin position="66"/>
        <end position="86"/>
    </location>
</feature>
<accession>A0ABN2JJG6</accession>
<reference evidence="2 3" key="1">
    <citation type="journal article" date="2019" name="Int. J. Syst. Evol. Microbiol.">
        <title>The Global Catalogue of Microorganisms (GCM) 10K type strain sequencing project: providing services to taxonomists for standard genome sequencing and annotation.</title>
        <authorList>
            <consortium name="The Broad Institute Genomics Platform"/>
            <consortium name="The Broad Institute Genome Sequencing Center for Infectious Disease"/>
            <person name="Wu L."/>
            <person name="Ma J."/>
        </authorList>
    </citation>
    <scope>NUCLEOTIDE SEQUENCE [LARGE SCALE GENOMIC DNA]</scope>
    <source>
        <strain evidence="2 3">JCM 13244</strain>
    </source>
</reference>
<sequence>MSYEIIAAGRAMAVCPGHVDHLRPGLTTGPLEGVDPSHVVLATRASDRNRLLAAFCKAQKAAEAHLTGEGGSGDAVAPHPHPAGPWRRLITVIPDAD</sequence>
<comment type="caution">
    <text evidence="2">The sequence shown here is derived from an EMBL/GenBank/DDBJ whole genome shotgun (WGS) entry which is preliminary data.</text>
</comment>
<protein>
    <submittedName>
        <fullName evidence="2">Uncharacterized protein</fullName>
    </submittedName>
</protein>
<keyword evidence="3" id="KW-1185">Reference proteome</keyword>
<evidence type="ECO:0000313" key="2">
    <source>
        <dbReference type="EMBL" id="GAA1728606.1"/>
    </source>
</evidence>
<evidence type="ECO:0000313" key="3">
    <source>
        <dbReference type="Proteomes" id="UP001499947"/>
    </source>
</evidence>
<proteinExistence type="predicted"/>
<dbReference type="Proteomes" id="UP001499947">
    <property type="component" value="Unassembled WGS sequence"/>
</dbReference>
<name>A0ABN2JJG6_9ACTN</name>
<evidence type="ECO:0000256" key="1">
    <source>
        <dbReference type="SAM" id="MobiDB-lite"/>
    </source>
</evidence>
<dbReference type="EMBL" id="BAAALR010000122">
    <property type="protein sequence ID" value="GAA1728606.1"/>
    <property type="molecule type" value="Genomic_DNA"/>
</dbReference>
<gene>
    <name evidence="2" type="ORF">GCM10009680_82200</name>
</gene>